<dbReference type="PANTHER" id="PTHR11373">
    <property type="entry name" value="DEOXYNUCLEOSIDE TRIPHOSPHATE TRIPHOSPHOHYDROLASE"/>
    <property type="match status" value="1"/>
</dbReference>
<dbReference type="FunFam" id="1.10.3210.10:FF:000017">
    <property type="entry name" value="Deoxynucleoside triphosphate triphosphohydrolase SAMHD1"/>
    <property type="match status" value="1"/>
</dbReference>
<dbReference type="GO" id="GO:0005634">
    <property type="term" value="C:nucleus"/>
    <property type="evidence" value="ECO:0000318"/>
    <property type="project" value="GO_Central"/>
</dbReference>
<protein>
    <recommendedName>
        <fullName evidence="2">HD/PDEase domain-containing protein</fullName>
    </recommendedName>
</protein>
<dbReference type="Ensembl" id="ENSCINT00000026063.2">
    <property type="protein sequence ID" value="ENSCINP00000025817.2"/>
    <property type="gene ID" value="ENSCING00000014224.2"/>
</dbReference>
<dbReference type="PANTHER" id="PTHR11373:SF4">
    <property type="entry name" value="DEOXYNUCLEOSIDE TRIPHOSPHATE TRIPHOSPHOHYDROLASE SAMHD1"/>
    <property type="match status" value="1"/>
</dbReference>
<dbReference type="AlphaFoldDB" id="F6Y0T9"/>
<dbReference type="FunCoup" id="F6Y0T9">
    <property type="interactions" value="278"/>
</dbReference>
<evidence type="ECO:0000259" key="2">
    <source>
        <dbReference type="SMART" id="SM00471"/>
    </source>
</evidence>
<dbReference type="GeneTree" id="ENSGT00390000013867"/>
<dbReference type="SUPFAM" id="SSF109604">
    <property type="entry name" value="HD-domain/PDEase-like"/>
    <property type="match status" value="1"/>
</dbReference>
<organism evidence="3 4">
    <name type="scientific">Ciona intestinalis</name>
    <name type="common">Transparent sea squirt</name>
    <name type="synonym">Ascidia intestinalis</name>
    <dbReference type="NCBI Taxonomy" id="7719"/>
    <lineage>
        <taxon>Eukaryota</taxon>
        <taxon>Metazoa</taxon>
        <taxon>Chordata</taxon>
        <taxon>Tunicata</taxon>
        <taxon>Ascidiacea</taxon>
        <taxon>Phlebobranchia</taxon>
        <taxon>Cionidae</taxon>
        <taxon>Ciona</taxon>
    </lineage>
</organism>
<proteinExistence type="inferred from homology"/>
<reference evidence="3" key="4">
    <citation type="submission" date="2025-09" db="UniProtKB">
        <authorList>
            <consortium name="Ensembl"/>
        </authorList>
    </citation>
    <scope>IDENTIFICATION</scope>
</reference>
<dbReference type="HOGENOM" id="CLU_026821_1_2_1"/>
<evidence type="ECO:0000313" key="4">
    <source>
        <dbReference type="Proteomes" id="UP000008144"/>
    </source>
</evidence>
<evidence type="ECO:0000256" key="1">
    <source>
        <dbReference type="ARBA" id="ARBA00005776"/>
    </source>
</evidence>
<reference evidence="3" key="3">
    <citation type="submission" date="2025-08" db="UniProtKB">
        <authorList>
            <consortium name="Ensembl"/>
        </authorList>
    </citation>
    <scope>IDENTIFICATION</scope>
</reference>
<dbReference type="Proteomes" id="UP000008144">
    <property type="component" value="Chromosome 12"/>
</dbReference>
<dbReference type="CDD" id="cd00077">
    <property type="entry name" value="HDc"/>
    <property type="match status" value="1"/>
</dbReference>
<dbReference type="InterPro" id="IPR003607">
    <property type="entry name" value="HD/PDEase_dom"/>
</dbReference>
<dbReference type="GO" id="GO:0008832">
    <property type="term" value="F:dGTPase activity"/>
    <property type="evidence" value="ECO:0000318"/>
    <property type="project" value="GO_Central"/>
</dbReference>
<reference evidence="4" key="1">
    <citation type="journal article" date="2002" name="Science">
        <title>The draft genome of Ciona intestinalis: insights into chordate and vertebrate origins.</title>
        <authorList>
            <person name="Dehal P."/>
            <person name="Satou Y."/>
            <person name="Campbell R.K."/>
            <person name="Chapman J."/>
            <person name="Degnan B."/>
            <person name="De Tomaso A."/>
            <person name="Davidson B."/>
            <person name="Di Gregorio A."/>
            <person name="Gelpke M."/>
            <person name="Goodstein D.M."/>
            <person name="Harafuji N."/>
            <person name="Hastings K.E."/>
            <person name="Ho I."/>
            <person name="Hotta K."/>
            <person name="Huang W."/>
            <person name="Kawashima T."/>
            <person name="Lemaire P."/>
            <person name="Martinez D."/>
            <person name="Meinertzhagen I.A."/>
            <person name="Necula S."/>
            <person name="Nonaka M."/>
            <person name="Putnam N."/>
            <person name="Rash S."/>
            <person name="Saiga H."/>
            <person name="Satake M."/>
            <person name="Terry A."/>
            <person name="Yamada L."/>
            <person name="Wang H.G."/>
            <person name="Awazu S."/>
            <person name="Azumi K."/>
            <person name="Boore J."/>
            <person name="Branno M."/>
            <person name="Chin-Bow S."/>
            <person name="DeSantis R."/>
            <person name="Doyle S."/>
            <person name="Francino P."/>
            <person name="Keys D.N."/>
            <person name="Haga S."/>
            <person name="Hayashi H."/>
            <person name="Hino K."/>
            <person name="Imai K.S."/>
            <person name="Inaba K."/>
            <person name="Kano S."/>
            <person name="Kobayashi K."/>
            <person name="Kobayashi M."/>
            <person name="Lee B.I."/>
            <person name="Makabe K.W."/>
            <person name="Manohar C."/>
            <person name="Matassi G."/>
            <person name="Medina M."/>
            <person name="Mochizuki Y."/>
            <person name="Mount S."/>
            <person name="Morishita T."/>
            <person name="Miura S."/>
            <person name="Nakayama A."/>
            <person name="Nishizaka S."/>
            <person name="Nomoto H."/>
            <person name="Ohta F."/>
            <person name="Oishi K."/>
            <person name="Rigoutsos I."/>
            <person name="Sano M."/>
            <person name="Sasaki A."/>
            <person name="Sasakura Y."/>
            <person name="Shoguchi E."/>
            <person name="Shin-i T."/>
            <person name="Spagnuolo A."/>
            <person name="Stainier D."/>
            <person name="Suzuki M.M."/>
            <person name="Tassy O."/>
            <person name="Takatori N."/>
            <person name="Tokuoka M."/>
            <person name="Yagi K."/>
            <person name="Yoshizaki F."/>
            <person name="Wada S."/>
            <person name="Zhang C."/>
            <person name="Hyatt P.D."/>
            <person name="Larimer F."/>
            <person name="Detter C."/>
            <person name="Doggett N."/>
            <person name="Glavina T."/>
            <person name="Hawkins T."/>
            <person name="Richardson P."/>
            <person name="Lucas S."/>
            <person name="Kohara Y."/>
            <person name="Levine M."/>
            <person name="Satoh N."/>
            <person name="Rokhsar D.S."/>
        </authorList>
    </citation>
    <scope>NUCLEOTIDE SEQUENCE [LARGE SCALE GENOMIC DNA]</scope>
</reference>
<dbReference type="Gene3D" id="1.10.3210.10">
    <property type="entry name" value="Hypothetical protein af1432"/>
    <property type="match status" value="1"/>
</dbReference>
<comment type="similarity">
    <text evidence="1">Belongs to the SAMHD1 family.</text>
</comment>
<evidence type="ECO:0000313" key="3">
    <source>
        <dbReference type="Ensembl" id="ENSCINP00000025817.2"/>
    </source>
</evidence>
<dbReference type="Gene3D" id="3.30.70.2760">
    <property type="match status" value="1"/>
</dbReference>
<dbReference type="InterPro" id="IPR050135">
    <property type="entry name" value="dGTPase-like"/>
</dbReference>
<dbReference type="EMBL" id="EAAA01000984">
    <property type="status" value="NOT_ANNOTATED_CDS"/>
    <property type="molecule type" value="Genomic_DNA"/>
</dbReference>
<dbReference type="InParanoid" id="F6Y0T9"/>
<dbReference type="Pfam" id="PF01966">
    <property type="entry name" value="HD"/>
    <property type="match status" value="1"/>
</dbReference>
<name>F6Y0T9_CIOIN</name>
<dbReference type="OMA" id="HEDMSER"/>
<feature type="domain" description="HD/PDEase" evidence="2">
    <location>
        <begin position="60"/>
        <end position="309"/>
    </location>
</feature>
<dbReference type="GO" id="GO:0006203">
    <property type="term" value="P:dGTP catabolic process"/>
    <property type="evidence" value="ECO:0000318"/>
    <property type="project" value="GO_Central"/>
</dbReference>
<dbReference type="STRING" id="7719.ENSCINP00000025817"/>
<accession>F6Y0T9</accession>
<dbReference type="SMART" id="SM00471">
    <property type="entry name" value="HDc"/>
    <property type="match status" value="1"/>
</dbReference>
<dbReference type="InterPro" id="IPR006674">
    <property type="entry name" value="HD_domain"/>
</dbReference>
<sequence length="481" mass="56446">YISKNVKVLVTKKKVLVFNDPIHGHIKLHPLLVKFIDTPQFQRLRNIKQLGGNYFVYPGASHNRFEHCIGTCHLAGELVKLLKRKQSDLNIDDKDVLCVQIAGLCHDLGHGPFSHMFDLKFLPLFRKSNDPEWTHEVGSRDMLRYMINDNDLQKEANRYGLDIRPDVTGSDFQFITEMITGPSGKICFCSVWEYVGKDKKKHFLYQIVSNEINKVDVDKWDYLARDCHHLGLKNSFDHIRFMHHLKVLEVDGVPQICVRDKEASNLYELFHIRSKLHLSAYQHKTKTSVETMICDAMELANDHVKYCGKDGKEYTIAECVNEPSAFIKLTDHVFHEILHSKNNCHADMQKAKEILKRIQKRNLYRCIGTKKLTGTSKQKQKENEKKIKEEFKEKRGHHVNVIKLKKFFFLKNQVKRYDYGMKEKNPCEAFMFYSKTSNKPFQMKKEEVSKLLPDVFQDCEFQVFCKDPEKLEAEKLHFDEW</sequence>
<reference evidence="3" key="2">
    <citation type="journal article" date="2008" name="Genome Biol.">
        <title>Improved genome assembly and evidence-based global gene model set for the chordate Ciona intestinalis: new insight into intron and operon populations.</title>
        <authorList>
            <person name="Satou Y."/>
            <person name="Mineta K."/>
            <person name="Ogasawara M."/>
            <person name="Sasakura Y."/>
            <person name="Shoguchi E."/>
            <person name="Ueno K."/>
            <person name="Yamada L."/>
            <person name="Matsumoto J."/>
            <person name="Wasserscheid J."/>
            <person name="Dewar K."/>
            <person name="Wiley G.B."/>
            <person name="Macmil S.L."/>
            <person name="Roe B.A."/>
            <person name="Zeller R.W."/>
            <person name="Hastings K.E."/>
            <person name="Lemaire P."/>
            <person name="Lindquist E."/>
            <person name="Endo T."/>
            <person name="Hotta K."/>
            <person name="Inaba K."/>
        </authorList>
    </citation>
    <scope>NUCLEOTIDE SEQUENCE [LARGE SCALE GENOMIC DNA]</scope>
    <source>
        <strain evidence="3">wild type</strain>
    </source>
</reference>
<dbReference type="GO" id="GO:0051607">
    <property type="term" value="P:defense response to virus"/>
    <property type="evidence" value="ECO:0000318"/>
    <property type="project" value="GO_Central"/>
</dbReference>
<dbReference type="GO" id="GO:0045088">
    <property type="term" value="P:regulation of innate immune response"/>
    <property type="evidence" value="ECO:0000318"/>
    <property type="project" value="GO_Central"/>
</dbReference>
<keyword evidence="4" id="KW-1185">Reference proteome</keyword>